<dbReference type="AlphaFoldDB" id="A0A392R6R4"/>
<protein>
    <submittedName>
        <fullName evidence="1">Uncharacterized protein</fullName>
    </submittedName>
</protein>
<evidence type="ECO:0000313" key="2">
    <source>
        <dbReference type="Proteomes" id="UP000265520"/>
    </source>
</evidence>
<accession>A0A392R6R4</accession>
<organism evidence="1 2">
    <name type="scientific">Trifolium medium</name>
    <dbReference type="NCBI Taxonomy" id="97028"/>
    <lineage>
        <taxon>Eukaryota</taxon>
        <taxon>Viridiplantae</taxon>
        <taxon>Streptophyta</taxon>
        <taxon>Embryophyta</taxon>
        <taxon>Tracheophyta</taxon>
        <taxon>Spermatophyta</taxon>
        <taxon>Magnoliopsida</taxon>
        <taxon>eudicotyledons</taxon>
        <taxon>Gunneridae</taxon>
        <taxon>Pentapetalae</taxon>
        <taxon>rosids</taxon>
        <taxon>fabids</taxon>
        <taxon>Fabales</taxon>
        <taxon>Fabaceae</taxon>
        <taxon>Papilionoideae</taxon>
        <taxon>50 kb inversion clade</taxon>
        <taxon>NPAAA clade</taxon>
        <taxon>Hologalegina</taxon>
        <taxon>IRL clade</taxon>
        <taxon>Trifolieae</taxon>
        <taxon>Trifolium</taxon>
    </lineage>
</organism>
<dbReference type="EMBL" id="LXQA010194223">
    <property type="protein sequence ID" value="MCI32293.1"/>
    <property type="molecule type" value="Genomic_DNA"/>
</dbReference>
<reference evidence="1 2" key="1">
    <citation type="journal article" date="2018" name="Front. Plant Sci.">
        <title>Red Clover (Trifolium pratense) and Zigzag Clover (T. medium) - A Picture of Genomic Similarities and Differences.</title>
        <authorList>
            <person name="Dluhosova J."/>
            <person name="Istvanek J."/>
            <person name="Nedelnik J."/>
            <person name="Repkova J."/>
        </authorList>
    </citation>
    <scope>NUCLEOTIDE SEQUENCE [LARGE SCALE GENOMIC DNA]</scope>
    <source>
        <strain evidence="2">cv. 10/8</strain>
        <tissue evidence="1">Leaf</tissue>
    </source>
</reference>
<proteinExistence type="predicted"/>
<keyword evidence="2" id="KW-1185">Reference proteome</keyword>
<sequence length="71" mass="8418">SRPCPVVILFSSGEWRGVCPKEFQVRMDRSWDHRFPLRKLFHHRSGRLVSQTAHCSLLRLRMVVVFTGHWS</sequence>
<feature type="non-terminal residue" evidence="1">
    <location>
        <position position="1"/>
    </location>
</feature>
<comment type="caution">
    <text evidence="1">The sequence shown here is derived from an EMBL/GenBank/DDBJ whole genome shotgun (WGS) entry which is preliminary data.</text>
</comment>
<evidence type="ECO:0000313" key="1">
    <source>
        <dbReference type="EMBL" id="MCI32293.1"/>
    </source>
</evidence>
<dbReference type="Proteomes" id="UP000265520">
    <property type="component" value="Unassembled WGS sequence"/>
</dbReference>
<name>A0A392R6R4_9FABA</name>